<proteinExistence type="predicted"/>
<gene>
    <name evidence="1" type="ORF">V2V91_10750</name>
</gene>
<organism evidence="1 2">
    <name type="scientific">Microbacterium schleiferi</name>
    <dbReference type="NCBI Taxonomy" id="69362"/>
    <lineage>
        <taxon>Bacteria</taxon>
        <taxon>Bacillati</taxon>
        <taxon>Actinomycetota</taxon>
        <taxon>Actinomycetes</taxon>
        <taxon>Micrococcales</taxon>
        <taxon>Microbacteriaceae</taxon>
        <taxon>Microbacterium</taxon>
    </lineage>
</organism>
<name>A0ABU7V7H4_9MICO</name>
<reference evidence="1 2" key="1">
    <citation type="submission" date="2024-01" db="EMBL/GenBank/DDBJ databases">
        <title>the genome sequence of strain Microbacterium schleiferi NBRC 15075.</title>
        <authorList>
            <person name="Ding Y."/>
            <person name="Zhang G."/>
        </authorList>
    </citation>
    <scope>NUCLEOTIDE SEQUENCE [LARGE SCALE GENOMIC DNA]</scope>
    <source>
        <strain evidence="1 2">NBRC 15075</strain>
    </source>
</reference>
<comment type="caution">
    <text evidence="1">The sequence shown here is derived from an EMBL/GenBank/DDBJ whole genome shotgun (WGS) entry which is preliminary data.</text>
</comment>
<keyword evidence="2" id="KW-1185">Reference proteome</keyword>
<dbReference type="EMBL" id="JAZHOV010000006">
    <property type="protein sequence ID" value="MEF2255607.1"/>
    <property type="molecule type" value="Genomic_DNA"/>
</dbReference>
<evidence type="ECO:0000313" key="1">
    <source>
        <dbReference type="EMBL" id="MEF2255607.1"/>
    </source>
</evidence>
<dbReference type="RefSeq" id="WP_331791834.1">
    <property type="nucleotide sequence ID" value="NZ_BAAAUO010000001.1"/>
</dbReference>
<sequence length="54" mass="5921">MSPVWWVEYSGKRMLVEAPDVDAADDAAIVRFGRIPDAVYPADEDPAMPSSVEP</sequence>
<dbReference type="Proteomes" id="UP001351900">
    <property type="component" value="Unassembled WGS sequence"/>
</dbReference>
<evidence type="ECO:0000313" key="2">
    <source>
        <dbReference type="Proteomes" id="UP001351900"/>
    </source>
</evidence>
<accession>A0ABU7V7H4</accession>
<protein>
    <submittedName>
        <fullName evidence="1">Uncharacterized protein</fullName>
    </submittedName>
</protein>